<sequence length="608" mass="71217">MNRFFLLLLLSLATITSILGQSKYYYFTETVIKPEVEVVPKLNNMSVEEIIKMPRLTFSIIDSIHDIDPKMVYWLKFDFTEFIHLFDQYDTIYLVTINFDNAYFFKQMDNSIVKQRMGLNTKPSYKSALITRSFFPIRKIELINDRYIIVKVTEIFGRNNWRQIPFYLHHNKHQISQENKVLPELVTPRFYAYLFSGLAIGFFLLNILIYFNSKNKVYLYYSLFIFFQAFYYLRLTTALHGFWEYYFPLFFRILIPLSQILINLTYLLFIKAFLNMKQDYPFLNRLIAILIYILSALILTEIILLVSTPNSAYQPFIMNAHRLLMTLFTIFGVFYLYLNKKSNFVYFVIIATLIFLSGALITLFTGSIEYMILCAGLESIVFATGLAYRIKAMYDEKYNIEKEASYLSQSVLRAQLNPHFIFNSLSSIQYLISSDDKCGALKYLGKFSHLVRQILENSIELNVSLKREIELLKLYLELESLRFNNSFHFEFDIDNKLDTDNQEIPLFLIQPYVENAIIHGLLPKKNGTKTLTIIFIDAPEHIQCIIRDNGIGREAASLIEKVRHYLPRGLSVSEKRIQILNKNKSLKTSVIFEDSPNGTTVNIIIPKI</sequence>
<dbReference type="EMBL" id="JAEQBW010000001">
    <property type="protein sequence ID" value="MBK6264330.1"/>
    <property type="molecule type" value="Genomic_DNA"/>
</dbReference>
<evidence type="ECO:0000259" key="3">
    <source>
        <dbReference type="Pfam" id="PF07695"/>
    </source>
</evidence>
<evidence type="ECO:0000313" key="4">
    <source>
        <dbReference type="EMBL" id="MBK6264330.1"/>
    </source>
</evidence>
<keyword evidence="1" id="KW-0472">Membrane</keyword>
<dbReference type="InterPro" id="IPR010559">
    <property type="entry name" value="Sig_transdc_His_kin_internal"/>
</dbReference>
<dbReference type="GO" id="GO:0016020">
    <property type="term" value="C:membrane"/>
    <property type="evidence" value="ECO:0007669"/>
    <property type="project" value="InterPro"/>
</dbReference>
<feature type="transmembrane region" description="Helical" evidence="1">
    <location>
        <begin position="218"/>
        <end position="243"/>
    </location>
</feature>
<dbReference type="Pfam" id="PF07695">
    <property type="entry name" value="7TMR-DISM_7TM"/>
    <property type="match status" value="1"/>
</dbReference>
<dbReference type="PANTHER" id="PTHR34220:SF7">
    <property type="entry name" value="SENSOR HISTIDINE KINASE YPDA"/>
    <property type="match status" value="1"/>
</dbReference>
<keyword evidence="1" id="KW-1133">Transmembrane helix</keyword>
<dbReference type="GO" id="GO:0000155">
    <property type="term" value="F:phosphorelay sensor kinase activity"/>
    <property type="evidence" value="ECO:0007669"/>
    <property type="project" value="InterPro"/>
</dbReference>
<accession>A0A934WWU3</accession>
<dbReference type="Pfam" id="PF06580">
    <property type="entry name" value="His_kinase"/>
    <property type="match status" value="1"/>
</dbReference>
<dbReference type="PANTHER" id="PTHR34220">
    <property type="entry name" value="SENSOR HISTIDINE KINASE YPDA"/>
    <property type="match status" value="1"/>
</dbReference>
<keyword evidence="5" id="KW-1185">Reference proteome</keyword>
<evidence type="ECO:0000256" key="1">
    <source>
        <dbReference type="SAM" id="Phobius"/>
    </source>
</evidence>
<feature type="transmembrane region" description="Helical" evidence="1">
    <location>
        <begin position="286"/>
        <end position="308"/>
    </location>
</feature>
<dbReference type="Proteomes" id="UP000611723">
    <property type="component" value="Unassembled WGS sequence"/>
</dbReference>
<feature type="transmembrane region" description="Helical" evidence="1">
    <location>
        <begin position="249"/>
        <end position="274"/>
    </location>
</feature>
<feature type="transmembrane region" description="Helical" evidence="1">
    <location>
        <begin position="370"/>
        <end position="388"/>
    </location>
</feature>
<feature type="transmembrane region" description="Helical" evidence="1">
    <location>
        <begin position="190"/>
        <end position="211"/>
    </location>
</feature>
<protein>
    <submittedName>
        <fullName evidence="4">Histidine kinase</fullName>
    </submittedName>
</protein>
<feature type="domain" description="7TM-DISM receptor extracellular" evidence="3">
    <location>
        <begin position="192"/>
        <end position="389"/>
    </location>
</feature>
<dbReference type="InterPro" id="IPR036890">
    <property type="entry name" value="HATPase_C_sf"/>
</dbReference>
<evidence type="ECO:0000313" key="5">
    <source>
        <dbReference type="Proteomes" id="UP000611723"/>
    </source>
</evidence>
<name>A0A934WWU3_9BACT</name>
<dbReference type="Gene3D" id="3.30.565.10">
    <property type="entry name" value="Histidine kinase-like ATPase, C-terminal domain"/>
    <property type="match status" value="1"/>
</dbReference>
<dbReference type="AlphaFoldDB" id="A0A934WWU3"/>
<keyword evidence="4" id="KW-0418">Kinase</keyword>
<organism evidence="4 5">
    <name type="scientific">Marivirga aurantiaca</name>
    <dbReference type="NCBI Taxonomy" id="2802615"/>
    <lineage>
        <taxon>Bacteria</taxon>
        <taxon>Pseudomonadati</taxon>
        <taxon>Bacteroidota</taxon>
        <taxon>Cytophagia</taxon>
        <taxon>Cytophagales</taxon>
        <taxon>Marivirgaceae</taxon>
        <taxon>Marivirga</taxon>
    </lineage>
</organism>
<proteinExistence type="predicted"/>
<dbReference type="SUPFAM" id="SSF55874">
    <property type="entry name" value="ATPase domain of HSP90 chaperone/DNA topoisomerase II/histidine kinase"/>
    <property type="match status" value="1"/>
</dbReference>
<keyword evidence="1" id="KW-0812">Transmembrane</keyword>
<dbReference type="InterPro" id="IPR011623">
    <property type="entry name" value="7TMR_DISM_rcpt_extracell_dom1"/>
</dbReference>
<gene>
    <name evidence="4" type="ORF">JKA74_04720</name>
</gene>
<dbReference type="InterPro" id="IPR050640">
    <property type="entry name" value="Bact_2-comp_sensor_kinase"/>
</dbReference>
<dbReference type="RefSeq" id="WP_201429994.1">
    <property type="nucleotide sequence ID" value="NZ_JAEQBW010000001.1"/>
</dbReference>
<keyword evidence="4" id="KW-0808">Transferase</keyword>
<reference evidence="4" key="1">
    <citation type="submission" date="2021-01" db="EMBL/GenBank/DDBJ databases">
        <title>Marivirga aurantiaca sp. nov., isolated from intertidal surface sediments.</title>
        <authorList>
            <person name="Zhang M."/>
        </authorList>
    </citation>
    <scope>NUCLEOTIDE SEQUENCE</scope>
    <source>
        <strain evidence="4">S37H4</strain>
    </source>
</reference>
<feature type="transmembrane region" description="Helical" evidence="1">
    <location>
        <begin position="320"/>
        <end position="338"/>
    </location>
</feature>
<comment type="caution">
    <text evidence="4">The sequence shown here is derived from an EMBL/GenBank/DDBJ whole genome shotgun (WGS) entry which is preliminary data.</text>
</comment>
<feature type="domain" description="Signal transduction histidine kinase internal region" evidence="2">
    <location>
        <begin position="410"/>
        <end position="487"/>
    </location>
</feature>
<feature type="transmembrane region" description="Helical" evidence="1">
    <location>
        <begin position="345"/>
        <end position="364"/>
    </location>
</feature>
<evidence type="ECO:0000259" key="2">
    <source>
        <dbReference type="Pfam" id="PF06580"/>
    </source>
</evidence>